<accession>A0A7C4NPH4</accession>
<dbReference type="PANTHER" id="PTHR39337">
    <property type="entry name" value="BLR5642 PROTEIN"/>
    <property type="match status" value="1"/>
</dbReference>
<reference evidence="1" key="1">
    <citation type="journal article" date="2020" name="mSystems">
        <title>Genome- and Community-Level Interaction Insights into Carbon Utilization and Element Cycling Functions of Hydrothermarchaeota in Hydrothermal Sediment.</title>
        <authorList>
            <person name="Zhou Z."/>
            <person name="Liu Y."/>
            <person name="Xu W."/>
            <person name="Pan J."/>
            <person name="Luo Z.H."/>
            <person name="Li M."/>
        </authorList>
    </citation>
    <scope>NUCLEOTIDE SEQUENCE [LARGE SCALE GENOMIC DNA]</scope>
    <source>
        <strain evidence="1">SpSt-648</strain>
    </source>
</reference>
<evidence type="ECO:0000313" key="1">
    <source>
        <dbReference type="EMBL" id="HGQ73710.1"/>
    </source>
</evidence>
<dbReference type="EMBL" id="DTBP01000012">
    <property type="protein sequence ID" value="HGQ73710.1"/>
    <property type="molecule type" value="Genomic_DNA"/>
</dbReference>
<dbReference type="PANTHER" id="PTHR39337:SF1">
    <property type="entry name" value="BLR5642 PROTEIN"/>
    <property type="match status" value="1"/>
</dbReference>
<name>A0A7C4NPH4_STAMA</name>
<organism evidence="1">
    <name type="scientific">Staphylothermus marinus</name>
    <dbReference type="NCBI Taxonomy" id="2280"/>
    <lineage>
        <taxon>Archaea</taxon>
        <taxon>Thermoproteota</taxon>
        <taxon>Thermoprotei</taxon>
        <taxon>Desulfurococcales</taxon>
        <taxon>Desulfurococcaceae</taxon>
        <taxon>Staphylothermus</taxon>
    </lineage>
</organism>
<dbReference type="InterPro" id="IPR014519">
    <property type="entry name" value="UCP024492"/>
</dbReference>
<protein>
    <submittedName>
        <fullName evidence="1">DUF488 family protein</fullName>
    </submittedName>
</protein>
<dbReference type="InterPro" id="IPR007438">
    <property type="entry name" value="DUF488"/>
</dbReference>
<comment type="caution">
    <text evidence="1">The sequence shown here is derived from an EMBL/GenBank/DDBJ whole genome shotgun (WGS) entry which is preliminary data.</text>
</comment>
<dbReference type="AlphaFoldDB" id="A0A7C4NPH4"/>
<gene>
    <name evidence="1" type="ORF">ENU20_01350</name>
</gene>
<dbReference type="Pfam" id="PF04343">
    <property type="entry name" value="DUF488"/>
    <property type="match status" value="1"/>
</dbReference>
<sequence>MLKPVYTLGYGGRSLEEFIEILKHYGVEVVIDVRRWNSSMKLPVFNGSNLETILRSLGLTYMWMPDLGGFRKFNVDIEDYGLATCFESDGFRAYATYIIMKMDVKPLLHMLLDVSSKRTIVLMCRERIPWFCHRKILSDYLVAKGFKVLHIISKDRVIEHKLSKCARVLNGELTYV</sequence>
<proteinExistence type="predicted"/>
<dbReference type="PIRSF" id="PIRSF024492">
    <property type="entry name" value="UCP024492"/>
    <property type="match status" value="1"/>
</dbReference>